<organism evidence="1">
    <name type="scientific">Osugoroshi virus</name>
    <dbReference type="NCBI Taxonomy" id="2202814"/>
    <lineage>
        <taxon>Viruses</taxon>
        <taxon>Riboviria</taxon>
        <taxon>Orthornavirae</taxon>
        <taxon>Pisuviricota</taxon>
        <taxon>Duplopiviricetes</taxon>
        <taxon>Durnavirales</taxon>
        <taxon>Partitiviridae</taxon>
    </lineage>
</organism>
<evidence type="ECO:0000313" key="1">
    <source>
        <dbReference type="EMBL" id="BCP45666.1"/>
    </source>
</evidence>
<accession>A0A7R7YCC6</accession>
<dbReference type="EMBL" id="LC597886">
    <property type="protein sequence ID" value="BCP45666.1"/>
    <property type="molecule type" value="Genomic_RNA"/>
</dbReference>
<proteinExistence type="predicted"/>
<reference evidence="1" key="1">
    <citation type="submission" date="2020-12" db="EMBL/GenBank/DDBJ databases">
        <title>Osugoroshi viruses, novel members of Partitiviridae, are late male-killing virus in Homona magnanima.</title>
        <authorList>
            <person name="Fujita R."/>
            <person name="Inoue M."/>
            <person name="Takamatu T."/>
            <person name="Arai H."/>
            <person name="Nishino M."/>
            <person name="Abe N."/>
            <person name="Nakai M."/>
            <person name="Urayama S."/>
            <person name="Chiba Y."/>
            <person name="Kunimi Y."/>
        </authorList>
    </citation>
    <scope>NUCLEOTIDE SEQUENCE</scope>
</reference>
<sequence length="301" mass="34642">MERLSYLLRHGFDPTCCDNADNYFHPSDPLGPGPSSFGHQHQCHPRPLRPVPADPFEAFRFFNRLHGINERECTERNAYEYLSRPRPKVAIQKEKQRLQKRKVKVEKPDIIELFHGDELPNLYFYNTLHEIQKHKPYLKWFFGFEIIPGEPPKDSIILPPSSLASQACTVEILSPSESPITSLVQEEVLPEIDEVRQICEHETQFQEVSDVDSFSPIQEFENDFGISSDTQCVARISSYRSGRLSITRRIISSMKGFLRLGVSLLKRDMEIALQPKLCDLSIVVTQYVLTSRTLCVKRAAH</sequence>
<name>A0A7R7YCC6_9VIRU</name>
<protein>
    <submittedName>
        <fullName evidence="1">Uncharacterized protein</fullName>
    </submittedName>
</protein>